<dbReference type="EMBL" id="BARU01046208">
    <property type="protein sequence ID" value="GAI00220.1"/>
    <property type="molecule type" value="Genomic_DNA"/>
</dbReference>
<evidence type="ECO:0008006" key="2">
    <source>
        <dbReference type="Google" id="ProtNLM"/>
    </source>
</evidence>
<feature type="non-terminal residue" evidence="1">
    <location>
        <position position="132"/>
    </location>
</feature>
<accession>X1LCR3</accession>
<evidence type="ECO:0000313" key="1">
    <source>
        <dbReference type="EMBL" id="GAI00220.1"/>
    </source>
</evidence>
<proteinExistence type="predicted"/>
<sequence length="132" mass="16116">MITEKNYKRLLALRDLYPWKRQEKLEVINSINNEFKRHSFGHKLRIILAVMEIEAWFLADYNLFSRVNQKLSPNFIKDKLKIDLFRDNPELYDRPATIVDRIFRLSGEKYKKREKQSYKICYNIDYAFLCCR</sequence>
<gene>
    <name evidence="1" type="ORF">S03H2_69802</name>
</gene>
<organism evidence="1">
    <name type="scientific">marine sediment metagenome</name>
    <dbReference type="NCBI Taxonomy" id="412755"/>
    <lineage>
        <taxon>unclassified sequences</taxon>
        <taxon>metagenomes</taxon>
        <taxon>ecological metagenomes</taxon>
    </lineage>
</organism>
<name>X1LCR3_9ZZZZ</name>
<reference evidence="1" key="1">
    <citation type="journal article" date="2014" name="Front. Microbiol.">
        <title>High frequency of phylogenetically diverse reductive dehalogenase-homologous genes in deep subseafloor sedimentary metagenomes.</title>
        <authorList>
            <person name="Kawai M."/>
            <person name="Futagami T."/>
            <person name="Toyoda A."/>
            <person name="Takaki Y."/>
            <person name="Nishi S."/>
            <person name="Hori S."/>
            <person name="Arai W."/>
            <person name="Tsubouchi T."/>
            <person name="Morono Y."/>
            <person name="Uchiyama I."/>
            <person name="Ito T."/>
            <person name="Fujiyama A."/>
            <person name="Inagaki F."/>
            <person name="Takami H."/>
        </authorList>
    </citation>
    <scope>NUCLEOTIDE SEQUENCE</scope>
    <source>
        <strain evidence="1">Expedition CK06-06</strain>
    </source>
</reference>
<protein>
    <recommendedName>
        <fullName evidence="2">DUF4276 family protein</fullName>
    </recommendedName>
</protein>
<dbReference type="AlphaFoldDB" id="X1LCR3"/>
<comment type="caution">
    <text evidence="1">The sequence shown here is derived from an EMBL/GenBank/DDBJ whole genome shotgun (WGS) entry which is preliminary data.</text>
</comment>